<dbReference type="EC" id="2.1.1.72" evidence="2"/>
<keyword evidence="4" id="KW-0808">Transferase</keyword>
<evidence type="ECO:0000313" key="12">
    <source>
        <dbReference type="Proteomes" id="UP000184280"/>
    </source>
</evidence>
<evidence type="ECO:0000259" key="10">
    <source>
        <dbReference type="Pfam" id="PF12950"/>
    </source>
</evidence>
<dbReference type="GO" id="GO:0009307">
    <property type="term" value="P:DNA restriction-modification system"/>
    <property type="evidence" value="ECO:0007669"/>
    <property type="project" value="UniProtKB-KW"/>
</dbReference>
<dbReference type="Gene3D" id="3.40.50.150">
    <property type="entry name" value="Vaccinia Virus protein VP39"/>
    <property type="match status" value="1"/>
</dbReference>
<evidence type="ECO:0000259" key="9">
    <source>
        <dbReference type="Pfam" id="PF07669"/>
    </source>
</evidence>
<feature type="domain" description="Type II methyltransferase M.TaqI-like" evidence="9">
    <location>
        <begin position="495"/>
        <end position="661"/>
    </location>
</feature>
<evidence type="ECO:0000256" key="1">
    <source>
        <dbReference type="ARBA" id="ARBA00006594"/>
    </source>
</evidence>
<gene>
    <name evidence="11" type="ORF">SAMN04488494_2534</name>
</gene>
<dbReference type="InterPro" id="IPR011639">
    <property type="entry name" value="MethylTrfase_TaqI-like_dom"/>
</dbReference>
<dbReference type="OrthoDB" id="32195at2"/>
<dbReference type="PANTHER" id="PTHR33841:SF5">
    <property type="entry name" value="DNA METHYLASE (MODIFICATION METHYLASE) (METHYLTRANSFERASE)-RELATED"/>
    <property type="match status" value="1"/>
</dbReference>
<protein>
    <recommendedName>
        <fullName evidence="2">site-specific DNA-methyltransferase (adenine-specific)</fullName>
        <ecNumber evidence="2">2.1.1.72</ecNumber>
    </recommendedName>
</protein>
<evidence type="ECO:0000256" key="6">
    <source>
        <dbReference type="ARBA" id="ARBA00022747"/>
    </source>
</evidence>
<dbReference type="PROSITE" id="PS00092">
    <property type="entry name" value="N6_MTASE"/>
    <property type="match status" value="1"/>
</dbReference>
<dbReference type="InterPro" id="IPR050953">
    <property type="entry name" value="N4_N6_ade-DNA_methylase"/>
</dbReference>
<evidence type="ECO:0000256" key="2">
    <source>
        <dbReference type="ARBA" id="ARBA00011900"/>
    </source>
</evidence>
<dbReference type="EMBL" id="FRCJ01000006">
    <property type="protein sequence ID" value="SHM75778.1"/>
    <property type="molecule type" value="Genomic_DNA"/>
</dbReference>
<accession>A0A1M7LCY0</accession>
<dbReference type="Pfam" id="PF07669">
    <property type="entry name" value="Eco57I"/>
    <property type="match status" value="1"/>
</dbReference>
<feature type="domain" description="TaqI-like C-terminal specificity" evidence="10">
    <location>
        <begin position="782"/>
        <end position="944"/>
    </location>
</feature>
<evidence type="ECO:0000256" key="4">
    <source>
        <dbReference type="ARBA" id="ARBA00022679"/>
    </source>
</evidence>
<evidence type="ECO:0000313" key="11">
    <source>
        <dbReference type="EMBL" id="SHM75778.1"/>
    </source>
</evidence>
<dbReference type="SUPFAM" id="SSF53335">
    <property type="entry name" value="S-adenosyl-L-methionine-dependent methyltransferases"/>
    <property type="match status" value="1"/>
</dbReference>
<dbReference type="Pfam" id="PF12950">
    <property type="entry name" value="TaqI_C"/>
    <property type="match status" value="1"/>
</dbReference>
<dbReference type="GO" id="GO:0032259">
    <property type="term" value="P:methylation"/>
    <property type="evidence" value="ECO:0007669"/>
    <property type="project" value="UniProtKB-KW"/>
</dbReference>
<name>A0A1M7LCY0_XYLRU</name>
<dbReference type="InterPro" id="IPR025931">
    <property type="entry name" value="TaqI_C"/>
</dbReference>
<organism evidence="11 12">
    <name type="scientific">Xylanibacter ruminicola</name>
    <name type="common">Prevotella ruminicola</name>
    <dbReference type="NCBI Taxonomy" id="839"/>
    <lineage>
        <taxon>Bacteria</taxon>
        <taxon>Pseudomonadati</taxon>
        <taxon>Bacteroidota</taxon>
        <taxon>Bacteroidia</taxon>
        <taxon>Bacteroidales</taxon>
        <taxon>Prevotellaceae</taxon>
        <taxon>Xylanibacter</taxon>
    </lineage>
</organism>
<comment type="similarity">
    <text evidence="1">Belongs to the N(4)/N(6)-methyltransferase family.</text>
</comment>
<dbReference type="GO" id="GO:0009007">
    <property type="term" value="F:site-specific DNA-methyltransferase (adenine-specific) activity"/>
    <property type="evidence" value="ECO:0007669"/>
    <property type="project" value="UniProtKB-EC"/>
</dbReference>
<dbReference type="InterPro" id="IPR002052">
    <property type="entry name" value="DNA_methylase_N6_adenine_CS"/>
</dbReference>
<dbReference type="RefSeq" id="WP_073046376.1">
    <property type="nucleotide sequence ID" value="NZ_FOLF01000024.1"/>
</dbReference>
<keyword evidence="7" id="KW-0238">DNA-binding</keyword>
<dbReference type="PANTHER" id="PTHR33841">
    <property type="entry name" value="DNA METHYLTRANSFERASE YEEA-RELATED"/>
    <property type="match status" value="1"/>
</dbReference>
<dbReference type="AlphaFoldDB" id="A0A1M7LCY0"/>
<dbReference type="PRINTS" id="PR00507">
    <property type="entry name" value="N12N6MTFRASE"/>
</dbReference>
<evidence type="ECO:0000256" key="7">
    <source>
        <dbReference type="ARBA" id="ARBA00023125"/>
    </source>
</evidence>
<reference evidence="11 12" key="1">
    <citation type="submission" date="2016-11" db="EMBL/GenBank/DDBJ databases">
        <authorList>
            <person name="Jaros S."/>
            <person name="Januszkiewicz K."/>
            <person name="Wedrychowicz H."/>
        </authorList>
    </citation>
    <scope>NUCLEOTIDE SEQUENCE [LARGE SCALE GENOMIC DNA]</scope>
    <source>
        <strain evidence="11 12">BPI-34</strain>
    </source>
</reference>
<keyword evidence="5" id="KW-0949">S-adenosyl-L-methionine</keyword>
<proteinExistence type="inferred from homology"/>
<keyword evidence="3" id="KW-0489">Methyltransferase</keyword>
<evidence type="ECO:0000256" key="3">
    <source>
        <dbReference type="ARBA" id="ARBA00022603"/>
    </source>
</evidence>
<dbReference type="GO" id="GO:0003677">
    <property type="term" value="F:DNA binding"/>
    <property type="evidence" value="ECO:0007669"/>
    <property type="project" value="UniProtKB-KW"/>
</dbReference>
<dbReference type="InterPro" id="IPR029063">
    <property type="entry name" value="SAM-dependent_MTases_sf"/>
</dbReference>
<sequence length="1085" mass="126602">MLFQKNITKKYLAALPKEQTERAWNQFKSYFLNPDIQANILQSKEEQFQEGFLRELFVKVLGYTLNPSPDYNLITEKKNETNAKKADGAILLDDKVIGVIELKDHKTQDLSKIENQAFGYKNQHQGTRLVIISNFEKLRIYIDNTIDCREWHLFTLNEDDFRELYLCLAWEQVKQGCAIKMKEESVSSEDKITNALYKDYSQFKRVLFADILERNQYTEDNQWATNEKEWQLLLFKKTQKLLDRLLFIFFAEDCGLLQPNSMVKIISLWETLRDADAYVPLYNRIRQYFSYLDEGHQGKPFDVFAYNGGLFKPDAVLDNISISDDLLLVHTRKLSEYDFESDVDVNILGHIFENSLSEIEEVTQQISQGTIPQTSKRKQDGVFYTPQYITKYIVENTVGRLCSEKKTELHINETEYFADQRRQLKTKQRLLDQLQQYRNWLLQITILDPACGSGAFLNAALQFLMAEHHLIDEMEAKVAGSSLVFQDVENSILENNLFGVDINEESVEIAQLALWLRTAKPHRKLNSLNENIKCGNSLISDPAIAGDKAFNWQEQFPKVFEKGGFDVVIGNPPYLRVQGLRENHHKESFFYEHNFESATGRFDFYVLFIEKGFSLLNKNGVLSFILPHKFINADFGVGIRNFIFNNKALNNLVSFGAEQVFSDASVYTCIIGLSYGNTAFHYSKVKPLELQEASDNHTEISIDNLADTTRWSFQSSEDSNVIAKINKQPLLFKAITKACSQGTVSMGDDIYMLKGKIEGNYFVGYSEQIKQSVKLEKDIMRPILKGEDIKRYAPLDNLYWLIYPHHSENGKTVPYEENEMRELFPLTYEYLLPFKSELVDKKIRYKTNEKYWYALHRSREITMFETPKIITAEISFGCNMTYDNKNLYHNTKCYTILFNEVFEKYSQAYLTILNSRVLWYYLSQTGYTLRGGFFCFKTKYLEPFHLPDLTSPENQDNAKILSVYANQMLSLNSQLQEKRSRFLHRLSENFEGIKITTALQTFDQLDFKGFVAELKKQKIKLSLVQQDEWEEYFNQYREACQQLTTQITKTDQEIDLKVYHLYGLTYDEVLTVDPNTPIKREEYEQ</sequence>
<comment type="catalytic activity">
    <reaction evidence="8">
        <text>a 2'-deoxyadenosine in DNA + S-adenosyl-L-methionine = an N(6)-methyl-2'-deoxyadenosine in DNA + S-adenosyl-L-homocysteine + H(+)</text>
        <dbReference type="Rhea" id="RHEA:15197"/>
        <dbReference type="Rhea" id="RHEA-COMP:12418"/>
        <dbReference type="Rhea" id="RHEA-COMP:12419"/>
        <dbReference type="ChEBI" id="CHEBI:15378"/>
        <dbReference type="ChEBI" id="CHEBI:57856"/>
        <dbReference type="ChEBI" id="CHEBI:59789"/>
        <dbReference type="ChEBI" id="CHEBI:90615"/>
        <dbReference type="ChEBI" id="CHEBI:90616"/>
        <dbReference type="EC" id="2.1.1.72"/>
    </reaction>
</comment>
<keyword evidence="6" id="KW-0680">Restriction system</keyword>
<dbReference type="Proteomes" id="UP000184280">
    <property type="component" value="Unassembled WGS sequence"/>
</dbReference>
<evidence type="ECO:0000256" key="8">
    <source>
        <dbReference type="ARBA" id="ARBA00047942"/>
    </source>
</evidence>
<evidence type="ECO:0000256" key="5">
    <source>
        <dbReference type="ARBA" id="ARBA00022691"/>
    </source>
</evidence>